<dbReference type="FunFam" id="3.50.7.10:FF:000001">
    <property type="entry name" value="60 kDa chaperonin"/>
    <property type="match status" value="1"/>
</dbReference>
<dbReference type="PANTHER" id="PTHR45633">
    <property type="entry name" value="60 KDA HEAT SHOCK PROTEIN, MITOCHONDRIAL"/>
    <property type="match status" value="1"/>
</dbReference>
<evidence type="ECO:0000256" key="8">
    <source>
        <dbReference type="RuleBase" id="RU000418"/>
    </source>
</evidence>
<feature type="binding site" evidence="7">
    <location>
        <position position="497"/>
    </location>
    <ligand>
        <name>ATP</name>
        <dbReference type="ChEBI" id="CHEBI:30616"/>
    </ligand>
</feature>
<comment type="function">
    <text evidence="7 9">Together with its co-chaperonin GroES, plays an essential role in assisting protein folding. The GroEL-GroES system forms a nano-cage that allows encapsulation of the non-native substrate proteins and provides a physical environment optimized to promote and accelerate protein folding.</text>
</comment>
<dbReference type="AlphaFoldDB" id="A0A2N8ZFY9"/>
<comment type="subunit">
    <text evidence="7 9">Forms a cylinder of 14 subunits composed of two heptameric rings stacked back-to-back. Interacts with the co-chaperonin GroES.</text>
</comment>
<keyword evidence="5 7" id="KW-0143">Chaperone</keyword>
<feature type="binding site" evidence="7">
    <location>
        <begin position="87"/>
        <end position="91"/>
    </location>
    <ligand>
        <name>ATP</name>
        <dbReference type="ChEBI" id="CHEBI:30616"/>
    </ligand>
</feature>
<dbReference type="EC" id="5.6.1.7" evidence="7"/>
<evidence type="ECO:0000256" key="4">
    <source>
        <dbReference type="ARBA" id="ARBA00022840"/>
    </source>
</evidence>
<proteinExistence type="inferred from homology"/>
<dbReference type="GO" id="GO:0005737">
    <property type="term" value="C:cytoplasm"/>
    <property type="evidence" value="ECO:0007669"/>
    <property type="project" value="UniProtKB-SubCell"/>
</dbReference>
<dbReference type="Pfam" id="PF00118">
    <property type="entry name" value="Cpn60_TCP1"/>
    <property type="match status" value="1"/>
</dbReference>
<keyword evidence="11" id="KW-1185">Reference proteome</keyword>
<dbReference type="GO" id="GO:0016853">
    <property type="term" value="F:isomerase activity"/>
    <property type="evidence" value="ECO:0007669"/>
    <property type="project" value="UniProtKB-KW"/>
</dbReference>
<accession>A0A2N8ZFY9</accession>
<dbReference type="InterPro" id="IPR027410">
    <property type="entry name" value="TCP-1-like_intermed_sf"/>
</dbReference>
<dbReference type="GO" id="GO:0051082">
    <property type="term" value="F:unfolded protein binding"/>
    <property type="evidence" value="ECO:0007669"/>
    <property type="project" value="UniProtKB-UniRule"/>
</dbReference>
<evidence type="ECO:0000256" key="9">
    <source>
        <dbReference type="RuleBase" id="RU000419"/>
    </source>
</evidence>
<dbReference type="InterPro" id="IPR027409">
    <property type="entry name" value="GroEL-like_apical_dom_sf"/>
</dbReference>
<dbReference type="InterPro" id="IPR027413">
    <property type="entry name" value="GROEL-like_equatorial_sf"/>
</dbReference>
<dbReference type="CDD" id="cd03344">
    <property type="entry name" value="GroEL"/>
    <property type="match status" value="1"/>
</dbReference>
<keyword evidence="10" id="KW-0346">Stress response</keyword>
<organism evidence="10 11">
    <name type="scientific">Vibrio tapetis subsp. tapetis</name>
    <dbReference type="NCBI Taxonomy" id="1671868"/>
    <lineage>
        <taxon>Bacteria</taxon>
        <taxon>Pseudomonadati</taxon>
        <taxon>Pseudomonadota</taxon>
        <taxon>Gammaproteobacteria</taxon>
        <taxon>Vibrionales</taxon>
        <taxon>Vibrionaceae</taxon>
        <taxon>Vibrio</taxon>
    </lineage>
</organism>
<dbReference type="NCBIfam" id="TIGR02348">
    <property type="entry name" value="GroEL"/>
    <property type="match status" value="1"/>
</dbReference>
<dbReference type="NCBIfam" id="NF009489">
    <property type="entry name" value="PRK12851.1"/>
    <property type="match status" value="1"/>
</dbReference>
<dbReference type="GO" id="GO:0005524">
    <property type="term" value="F:ATP binding"/>
    <property type="evidence" value="ECO:0007669"/>
    <property type="project" value="UniProtKB-UniRule"/>
</dbReference>
<evidence type="ECO:0000256" key="2">
    <source>
        <dbReference type="ARBA" id="ARBA00022490"/>
    </source>
</evidence>
<feature type="binding site" evidence="7">
    <location>
        <begin position="30"/>
        <end position="33"/>
    </location>
    <ligand>
        <name>ATP</name>
        <dbReference type="ChEBI" id="CHEBI:30616"/>
    </ligand>
</feature>
<evidence type="ECO:0000256" key="3">
    <source>
        <dbReference type="ARBA" id="ARBA00022741"/>
    </source>
</evidence>
<dbReference type="PRINTS" id="PR00298">
    <property type="entry name" value="CHAPERONIN60"/>
</dbReference>
<evidence type="ECO:0000313" key="10">
    <source>
        <dbReference type="EMBL" id="SON50806.1"/>
    </source>
</evidence>
<feature type="binding site" evidence="7">
    <location>
        <position position="415"/>
    </location>
    <ligand>
        <name>ATP</name>
        <dbReference type="ChEBI" id="CHEBI:30616"/>
    </ligand>
</feature>
<evidence type="ECO:0000256" key="1">
    <source>
        <dbReference type="ARBA" id="ARBA00006607"/>
    </source>
</evidence>
<dbReference type="FunFam" id="1.10.560.10:FF:000001">
    <property type="entry name" value="60 kDa chaperonin"/>
    <property type="match status" value="1"/>
</dbReference>
<keyword evidence="4 7" id="KW-0067">ATP-binding</keyword>
<dbReference type="GO" id="GO:0140662">
    <property type="term" value="F:ATP-dependent protein folding chaperone"/>
    <property type="evidence" value="ECO:0007669"/>
    <property type="project" value="InterPro"/>
</dbReference>
<evidence type="ECO:0000256" key="7">
    <source>
        <dbReference type="HAMAP-Rule" id="MF_00600"/>
    </source>
</evidence>
<dbReference type="PROSITE" id="PS00296">
    <property type="entry name" value="CHAPERONINS_CPN60"/>
    <property type="match status" value="1"/>
</dbReference>
<dbReference type="Gene3D" id="3.30.260.10">
    <property type="entry name" value="TCP-1-like chaperonin intermediate domain"/>
    <property type="match status" value="1"/>
</dbReference>
<dbReference type="NCBIfam" id="NF000592">
    <property type="entry name" value="PRK00013.1"/>
    <property type="match status" value="1"/>
</dbReference>
<comment type="subcellular location">
    <subcellularLocation>
        <location evidence="7">Cytoplasm</location>
    </subcellularLocation>
</comment>
<dbReference type="SUPFAM" id="SSF54849">
    <property type="entry name" value="GroEL-intermediate domain like"/>
    <property type="match status" value="1"/>
</dbReference>
<name>A0A2N8ZFY9_9VIBR</name>
<dbReference type="OrthoDB" id="9766614at2"/>
<dbReference type="Proteomes" id="UP000235828">
    <property type="component" value="Chromosome A"/>
</dbReference>
<keyword evidence="2 7" id="KW-0963">Cytoplasm</keyword>
<dbReference type="NCBIfam" id="NF009487">
    <property type="entry name" value="PRK12849.1"/>
    <property type="match status" value="1"/>
</dbReference>
<dbReference type="HAMAP" id="MF_00600">
    <property type="entry name" value="CH60"/>
    <property type="match status" value="1"/>
</dbReference>
<dbReference type="InterPro" id="IPR002423">
    <property type="entry name" value="Cpn60/GroEL/TCP-1"/>
</dbReference>
<dbReference type="Gene3D" id="3.50.7.10">
    <property type="entry name" value="GroEL"/>
    <property type="match status" value="1"/>
</dbReference>
<dbReference type="InterPro" id="IPR001844">
    <property type="entry name" value="Cpn60/GroEL"/>
</dbReference>
<evidence type="ECO:0000256" key="6">
    <source>
        <dbReference type="ARBA" id="ARBA00023235"/>
    </source>
</evidence>
<dbReference type="SUPFAM" id="SSF48592">
    <property type="entry name" value="GroEL equatorial domain-like"/>
    <property type="match status" value="1"/>
</dbReference>
<comment type="similarity">
    <text evidence="1 7 8">Belongs to the chaperonin (HSP60) family.</text>
</comment>
<dbReference type="EMBL" id="LT960611">
    <property type="protein sequence ID" value="SON50806.1"/>
    <property type="molecule type" value="Genomic_DNA"/>
</dbReference>
<keyword evidence="3 7" id="KW-0547">Nucleotide-binding</keyword>
<dbReference type="Gene3D" id="1.10.560.10">
    <property type="entry name" value="GroEL-like equatorial domain"/>
    <property type="match status" value="1"/>
</dbReference>
<dbReference type="KEGG" id="vta:A2840"/>
<dbReference type="SUPFAM" id="SSF52029">
    <property type="entry name" value="GroEL apical domain-like"/>
    <property type="match status" value="1"/>
</dbReference>
<sequence length="550" mass="57657">MAAKDVKFGNDARIKMLEGVNVLADAVKVTLGPKGRNVVLDKSFGAPTITKDGVSVAREIELEDKFQNMGAQMVKEVASQANDAAGDGTTTATVLAQSIITEGLKAVAAGMNPMDLKRGIDKAVIAAVEELKVLSVPCADTKAIAQVGTISANSDLTVGNIIAEAMEKVGRDGVITVEEGQALQDELDVVEGMQFDRGYLSPYFINNQEAGSVDLESPFILLIDKKVSNIRELLPTLEAVAKASRPLLIIAEDVEGEALATLVVNNMRGIVKVAAVKAPGFGDRRKSMLQDIAILTGGTVISEEIGLDLEKVTLEDLGQAKRVTITKENSTIIDGAGEEAMIQGRVSQIRQQVEDATSDYDKEKLQERVAKLAGGVAVIKVGAATEVEMKEKKDRVEDALHATRAAVEEGVVAGGGVALIRAASKVAEMGLKGDNEEQNVGIRVALRAMEAPLRQITSNAGDEESVVANNVKAGEGSYGYNAATGEYGDMIAMGILDPTKVTRSALQFAASVAGLMITTEAMVTDLPAKDAPGMPDMGGMGGMGGMPGMM</sequence>
<dbReference type="NCBIfam" id="NF009488">
    <property type="entry name" value="PRK12850.1"/>
    <property type="match status" value="1"/>
</dbReference>
<feature type="binding site" evidence="7">
    <location>
        <position position="51"/>
    </location>
    <ligand>
        <name>ATP</name>
        <dbReference type="ChEBI" id="CHEBI:30616"/>
    </ligand>
</feature>
<protein>
    <recommendedName>
        <fullName evidence="7">Chaperonin GroEL</fullName>
        <ecNumber evidence="7">5.6.1.7</ecNumber>
    </recommendedName>
    <alternativeName>
        <fullName evidence="7">60 kDa chaperonin</fullName>
    </alternativeName>
    <alternativeName>
        <fullName evidence="7">Chaperonin-60</fullName>
        <shortName evidence="7">Cpn60</shortName>
    </alternativeName>
</protein>
<feature type="binding site" evidence="7">
    <location>
        <begin position="481"/>
        <end position="483"/>
    </location>
    <ligand>
        <name>ATP</name>
        <dbReference type="ChEBI" id="CHEBI:30616"/>
    </ligand>
</feature>
<evidence type="ECO:0000256" key="5">
    <source>
        <dbReference type="ARBA" id="ARBA00023186"/>
    </source>
</evidence>
<keyword evidence="6 7" id="KW-0413">Isomerase</keyword>
<dbReference type="InterPro" id="IPR018370">
    <property type="entry name" value="Chaperonin_Cpn60_CS"/>
</dbReference>
<gene>
    <name evidence="7 10" type="primary">groEL</name>
    <name evidence="7" type="synonym">groL</name>
    <name evidence="10" type="ORF">VTAP4600_A2840</name>
</gene>
<dbReference type="RefSeq" id="WP_102523230.1">
    <property type="nucleotide sequence ID" value="NZ_LT960611.1"/>
</dbReference>
<dbReference type="GO" id="GO:0042026">
    <property type="term" value="P:protein refolding"/>
    <property type="evidence" value="ECO:0007669"/>
    <property type="project" value="UniProtKB-UniRule"/>
</dbReference>
<reference evidence="10 11" key="1">
    <citation type="submission" date="2017-10" db="EMBL/GenBank/DDBJ databases">
        <authorList>
            <person name="Banno H."/>
            <person name="Chua N.-H."/>
        </authorList>
    </citation>
    <scope>NUCLEOTIDE SEQUENCE [LARGE SCALE GENOMIC DNA]</scope>
    <source>
        <strain evidence="10">Vibrio tapetis CECT4600</strain>
    </source>
</reference>
<evidence type="ECO:0000313" key="11">
    <source>
        <dbReference type="Proteomes" id="UP000235828"/>
    </source>
</evidence>